<organism evidence="9">
    <name type="scientific">Spodoptera frugiperda</name>
    <name type="common">Fall armyworm</name>
    <dbReference type="NCBI Taxonomy" id="7108"/>
    <lineage>
        <taxon>Eukaryota</taxon>
        <taxon>Metazoa</taxon>
        <taxon>Ecdysozoa</taxon>
        <taxon>Arthropoda</taxon>
        <taxon>Hexapoda</taxon>
        <taxon>Insecta</taxon>
        <taxon>Pterygota</taxon>
        <taxon>Neoptera</taxon>
        <taxon>Endopterygota</taxon>
        <taxon>Lepidoptera</taxon>
        <taxon>Glossata</taxon>
        <taxon>Ditrysia</taxon>
        <taxon>Noctuoidea</taxon>
        <taxon>Noctuidae</taxon>
        <taxon>Amphipyrinae</taxon>
        <taxon>Spodoptera</taxon>
    </lineage>
</organism>
<keyword evidence="10" id="KW-1185">Reference proteome</keyword>
<keyword evidence="6" id="KW-0687">Ribonucleoprotein</keyword>
<reference evidence="9" key="1">
    <citation type="submission" date="2016-07" db="EMBL/GenBank/DDBJ databases">
        <authorList>
            <person name="Bretaudeau A."/>
        </authorList>
    </citation>
    <scope>NUCLEOTIDE SEQUENCE</scope>
    <source>
        <strain evidence="9">Rice</strain>
        <tissue evidence="9">Whole body</tissue>
    </source>
</reference>
<protein>
    <recommendedName>
        <fullName evidence="7">Large ribosomal subunit protein mL52</fullName>
    </recommendedName>
    <alternativeName>
        <fullName evidence="8">39S ribosomal protein L52, mitochondrial</fullName>
    </alternativeName>
</protein>
<evidence type="ECO:0000256" key="8">
    <source>
        <dbReference type="ARBA" id="ARBA00035425"/>
    </source>
</evidence>
<dbReference type="CTD" id="122704"/>
<keyword evidence="4 11" id="KW-0689">Ribosomal protein</keyword>
<evidence type="ECO:0000256" key="1">
    <source>
        <dbReference type="ARBA" id="ARBA00004173"/>
    </source>
</evidence>
<proteinExistence type="inferred from homology"/>
<dbReference type="AlphaFoldDB" id="A0A2H1WSW5"/>
<evidence type="ECO:0000313" key="10">
    <source>
        <dbReference type="Proteomes" id="UP000829999"/>
    </source>
</evidence>
<evidence type="ECO:0000313" key="11">
    <source>
        <dbReference type="RefSeq" id="XP_050549496.1"/>
    </source>
</evidence>
<name>A0A2H1WSW5_SPOFR</name>
<accession>A0A2H1WSW5</accession>
<evidence type="ECO:0000256" key="7">
    <source>
        <dbReference type="ARBA" id="ARBA00035181"/>
    </source>
</evidence>
<dbReference type="EMBL" id="ODYU01010820">
    <property type="protein sequence ID" value="SOQ56160.1"/>
    <property type="molecule type" value="Genomic_DNA"/>
</dbReference>
<comment type="similarity">
    <text evidence="2">Belongs to the mitochondrion-specific ribosomal protein mL52 family.</text>
</comment>
<dbReference type="GO" id="GO:0005762">
    <property type="term" value="C:mitochondrial large ribosomal subunit"/>
    <property type="evidence" value="ECO:0007669"/>
    <property type="project" value="InterPro"/>
</dbReference>
<reference evidence="11" key="2">
    <citation type="submission" date="2025-04" db="UniProtKB">
        <authorList>
            <consortium name="RefSeq"/>
        </authorList>
    </citation>
    <scope>IDENTIFICATION</scope>
    <source>
        <tissue evidence="11">Whole larval tissue</tissue>
    </source>
</reference>
<dbReference type="GO" id="GO:0032543">
    <property type="term" value="P:mitochondrial translation"/>
    <property type="evidence" value="ECO:0007669"/>
    <property type="project" value="InterPro"/>
</dbReference>
<dbReference type="RefSeq" id="XP_050549496.1">
    <property type="nucleotide sequence ID" value="XM_050693539.1"/>
</dbReference>
<dbReference type="PANTHER" id="PTHR34090">
    <property type="entry name" value="39S RIBOSOMAL PROTEIN L52, MITOCHONDRIAL"/>
    <property type="match status" value="1"/>
</dbReference>
<dbReference type="PANTHER" id="PTHR34090:SF1">
    <property type="entry name" value="LARGE RIBOSOMAL SUBUNIT PROTEIN ML52"/>
    <property type="match status" value="1"/>
</dbReference>
<evidence type="ECO:0000256" key="3">
    <source>
        <dbReference type="ARBA" id="ARBA00022946"/>
    </source>
</evidence>
<dbReference type="OrthoDB" id="10249237at2759"/>
<dbReference type="Proteomes" id="UP000829999">
    <property type="component" value="Chromosome 4"/>
</dbReference>
<gene>
    <name evidence="11" type="primary">LOC118272580</name>
    <name evidence="9" type="ORF">SFRICE_036467</name>
</gene>
<evidence type="ECO:0000256" key="5">
    <source>
        <dbReference type="ARBA" id="ARBA00023128"/>
    </source>
</evidence>
<keyword evidence="3" id="KW-0809">Transit peptide</keyword>
<dbReference type="Pfam" id="PF18699">
    <property type="entry name" value="MRPL52"/>
    <property type="match status" value="1"/>
</dbReference>
<dbReference type="InterPro" id="IPR034596">
    <property type="entry name" value="Ribosomal_mL52"/>
</dbReference>
<evidence type="ECO:0000256" key="4">
    <source>
        <dbReference type="ARBA" id="ARBA00022980"/>
    </source>
</evidence>
<sequence length="126" mass="14568">MSILLKNIVTLPQVQLVSRGLSSAPVLLSKHWREERGLSLNRNAEGILTDAPDFTYLDGRPTPLLQKQKKRMLRQREFASKIVEMCSELDFAKERYNYIEASKEQERQNVIANRLKAKGNELIKKK</sequence>
<dbReference type="GeneID" id="118272580"/>
<evidence type="ECO:0000256" key="6">
    <source>
        <dbReference type="ARBA" id="ARBA00023274"/>
    </source>
</evidence>
<comment type="subcellular location">
    <subcellularLocation>
        <location evidence="1">Mitochondrion</location>
    </subcellularLocation>
</comment>
<keyword evidence="5" id="KW-0496">Mitochondrion</keyword>
<evidence type="ECO:0000313" key="9">
    <source>
        <dbReference type="EMBL" id="SOQ56160.1"/>
    </source>
</evidence>
<evidence type="ECO:0000256" key="2">
    <source>
        <dbReference type="ARBA" id="ARBA00007232"/>
    </source>
</evidence>
<dbReference type="GO" id="GO:0003735">
    <property type="term" value="F:structural constituent of ribosome"/>
    <property type="evidence" value="ECO:0007669"/>
    <property type="project" value="InterPro"/>
</dbReference>